<evidence type="ECO:0000313" key="2">
    <source>
        <dbReference type="EMBL" id="WED42748.1"/>
    </source>
</evidence>
<feature type="transmembrane region" description="Helical" evidence="1">
    <location>
        <begin position="47"/>
        <end position="76"/>
    </location>
</feature>
<organism evidence="2 3">
    <name type="scientific">Legionella cardiaca</name>
    <dbReference type="NCBI Taxonomy" id="1071983"/>
    <lineage>
        <taxon>Bacteria</taxon>
        <taxon>Pseudomonadati</taxon>
        <taxon>Pseudomonadota</taxon>
        <taxon>Gammaproteobacteria</taxon>
        <taxon>Legionellales</taxon>
        <taxon>Legionellaceae</taxon>
        <taxon>Legionella</taxon>
    </lineage>
</organism>
<reference evidence="2 3" key="1">
    <citation type="submission" date="2023-02" db="EMBL/GenBank/DDBJ databases">
        <title>Genome Sequence of L. cardiaca H63T.</title>
        <authorList>
            <person name="Lopez A.E."/>
            <person name="Cianciotto N.P."/>
        </authorList>
    </citation>
    <scope>NUCLEOTIDE SEQUENCE [LARGE SCALE GENOMIC DNA]</scope>
    <source>
        <strain evidence="2 3">H63</strain>
    </source>
</reference>
<accession>A0ABY8AQE7</accession>
<proteinExistence type="predicted"/>
<dbReference type="Proteomes" id="UP001222087">
    <property type="component" value="Chromosome"/>
</dbReference>
<protein>
    <submittedName>
        <fullName evidence="2">Uncharacterized protein</fullName>
    </submittedName>
</protein>
<sequence length="112" mass="13491">MKKFFYHPYALQFYSLIILATLDRHYFFSLCYRRGGGVHTQFVPFYFNWSCFNLALIILSFTWLLLLILNNFLTYLYRLFTNKKQPSLILQIVILMILIWLLHLIKPFSLVG</sequence>
<dbReference type="EMBL" id="CP119078">
    <property type="protein sequence ID" value="WED42748.1"/>
    <property type="molecule type" value="Genomic_DNA"/>
</dbReference>
<gene>
    <name evidence="2" type="ORF">PXX05_12715</name>
</gene>
<feature type="transmembrane region" description="Helical" evidence="1">
    <location>
        <begin position="88"/>
        <end position="105"/>
    </location>
</feature>
<keyword evidence="1" id="KW-1133">Transmembrane helix</keyword>
<name>A0ABY8AQE7_9GAMM</name>
<feature type="transmembrane region" description="Helical" evidence="1">
    <location>
        <begin position="9"/>
        <end position="27"/>
    </location>
</feature>
<keyword evidence="1" id="KW-0812">Transmembrane</keyword>
<evidence type="ECO:0000313" key="3">
    <source>
        <dbReference type="Proteomes" id="UP001222087"/>
    </source>
</evidence>
<keyword evidence="3" id="KW-1185">Reference proteome</keyword>
<dbReference type="RefSeq" id="WP_275088564.1">
    <property type="nucleotide sequence ID" value="NZ_CP119078.1"/>
</dbReference>
<evidence type="ECO:0000256" key="1">
    <source>
        <dbReference type="SAM" id="Phobius"/>
    </source>
</evidence>
<keyword evidence="1" id="KW-0472">Membrane</keyword>